<dbReference type="Pfam" id="PF07980">
    <property type="entry name" value="SusD_RagB"/>
    <property type="match status" value="1"/>
</dbReference>
<evidence type="ECO:0000256" key="3">
    <source>
        <dbReference type="ARBA" id="ARBA00022729"/>
    </source>
</evidence>
<evidence type="ECO:0000256" key="4">
    <source>
        <dbReference type="ARBA" id="ARBA00023136"/>
    </source>
</evidence>
<dbReference type="PROSITE" id="PS51257">
    <property type="entry name" value="PROKAR_LIPOPROTEIN"/>
    <property type="match status" value="1"/>
</dbReference>
<dbReference type="GO" id="GO:0009279">
    <property type="term" value="C:cell outer membrane"/>
    <property type="evidence" value="ECO:0007669"/>
    <property type="project" value="UniProtKB-SubCell"/>
</dbReference>
<keyword evidence="4" id="KW-0472">Membrane</keyword>
<accession>A0AAE3KXB9</accession>
<dbReference type="CDD" id="cd08977">
    <property type="entry name" value="SusD"/>
    <property type="match status" value="1"/>
</dbReference>
<dbReference type="EMBL" id="RJUF01000174">
    <property type="protein sequence ID" value="MCP9764575.1"/>
    <property type="molecule type" value="Genomic_DNA"/>
</dbReference>
<dbReference type="InterPro" id="IPR011990">
    <property type="entry name" value="TPR-like_helical_dom_sf"/>
</dbReference>
<name>A0AAE3KXB9_9BACT</name>
<keyword evidence="3" id="KW-0732">Signal</keyword>
<comment type="caution">
    <text evidence="7">The sequence shown here is derived from an EMBL/GenBank/DDBJ whole genome shotgun (WGS) entry which is preliminary data.</text>
</comment>
<keyword evidence="8" id="KW-1185">Reference proteome</keyword>
<organism evidence="7 8">
    <name type="scientific">Lacihabitans soyangensis</name>
    <dbReference type="NCBI Taxonomy" id="869394"/>
    <lineage>
        <taxon>Bacteria</taxon>
        <taxon>Pseudomonadati</taxon>
        <taxon>Bacteroidota</taxon>
        <taxon>Cytophagia</taxon>
        <taxon>Cytophagales</taxon>
        <taxon>Leadbetterellaceae</taxon>
        <taxon>Lacihabitans</taxon>
    </lineage>
</organism>
<comment type="subcellular location">
    <subcellularLocation>
        <location evidence="1">Cell outer membrane</location>
    </subcellularLocation>
</comment>
<feature type="domain" description="RagB/SusD" evidence="6">
    <location>
        <begin position="335"/>
        <end position="436"/>
    </location>
</feature>
<proteinExistence type="inferred from homology"/>
<evidence type="ECO:0000313" key="8">
    <source>
        <dbReference type="Proteomes" id="UP001204144"/>
    </source>
</evidence>
<dbReference type="InterPro" id="IPR012944">
    <property type="entry name" value="SusD_RagB_dom"/>
</dbReference>
<protein>
    <submittedName>
        <fullName evidence="7">RagB/SusD family nutrient uptake outer membrane protein</fullName>
    </submittedName>
</protein>
<dbReference type="SUPFAM" id="SSF48452">
    <property type="entry name" value="TPR-like"/>
    <property type="match status" value="1"/>
</dbReference>
<dbReference type="Gene3D" id="1.25.40.390">
    <property type="match status" value="2"/>
</dbReference>
<sequence>MKNLKYKIFAAVLGLSTMQSCELEVVNDPNFPSVGGVSENASKAQLDALALGSYSLARNGLATYTQVVGVVGKEVFNFNSTESRWWTELNGLRPIDNSAFYNGATTGFGLPVRQANIILAACDKTTQVTDAQKNAYKGVANTFKGLAYLYMVNAQGKNGIRLNVEDPFNPSKPASYTESLAGIAKILDDAAGQLDAAGSSFPFTSPSGFGTGVAGSNFGTPTSFKKFNRAIAARVALYQGDYTKVKTLLGQSFMDLAGDLNLGPKHTFSPSSPDFANPLLNTSSVRVVGITSEWDALDKADKRWSKVAVQNPTIAYSAGGSSYEGKYLSNIWKAATDPVAIIRNEELILMLAEVEAQTGSATEALKLINLIRTTNGNKALDNVTGKDNLVNAILDERYFSLWYEGHRWVDMRRLNKLAQIKIPVVGMKVLENMERPVQEVNWDNRIVK</sequence>
<dbReference type="RefSeq" id="WP_255038266.1">
    <property type="nucleotide sequence ID" value="NZ_RJUF01000174.1"/>
</dbReference>
<evidence type="ECO:0000259" key="6">
    <source>
        <dbReference type="Pfam" id="PF07980"/>
    </source>
</evidence>
<evidence type="ECO:0000256" key="2">
    <source>
        <dbReference type="ARBA" id="ARBA00006275"/>
    </source>
</evidence>
<comment type="similarity">
    <text evidence="2">Belongs to the SusD family.</text>
</comment>
<reference evidence="7 8" key="1">
    <citation type="submission" date="2018-11" db="EMBL/GenBank/DDBJ databases">
        <title>Novel bacteria species description.</title>
        <authorList>
            <person name="Han J.-H."/>
        </authorList>
    </citation>
    <scope>NUCLEOTIDE SEQUENCE [LARGE SCALE GENOMIC DNA]</scope>
    <source>
        <strain evidence="7 8">KCTC23259</strain>
    </source>
</reference>
<dbReference type="AlphaFoldDB" id="A0AAE3KXB9"/>
<evidence type="ECO:0000313" key="7">
    <source>
        <dbReference type="EMBL" id="MCP9764575.1"/>
    </source>
</evidence>
<gene>
    <name evidence="7" type="ORF">EGI31_16665</name>
</gene>
<keyword evidence="5" id="KW-0998">Cell outer membrane</keyword>
<evidence type="ECO:0000256" key="5">
    <source>
        <dbReference type="ARBA" id="ARBA00023237"/>
    </source>
</evidence>
<dbReference type="Proteomes" id="UP001204144">
    <property type="component" value="Unassembled WGS sequence"/>
</dbReference>
<evidence type="ECO:0000256" key="1">
    <source>
        <dbReference type="ARBA" id="ARBA00004442"/>
    </source>
</evidence>